<evidence type="ECO:0000313" key="2">
    <source>
        <dbReference type="Proteomes" id="UP000294919"/>
    </source>
</evidence>
<dbReference type="InterPro" id="IPR036291">
    <property type="entry name" value="NAD(P)-bd_dom_sf"/>
</dbReference>
<comment type="caution">
    <text evidence="1">The sequence shown here is derived from an EMBL/GenBank/DDBJ whole genome shotgun (WGS) entry which is preliminary data.</text>
</comment>
<name>A0A4R2KQB9_9FIRM</name>
<accession>A0A4R2KQB9</accession>
<dbReference type="Gene3D" id="3.40.50.720">
    <property type="entry name" value="NAD(P)-binding Rossmann-like Domain"/>
    <property type="match status" value="1"/>
</dbReference>
<evidence type="ECO:0000313" key="1">
    <source>
        <dbReference type="EMBL" id="TCO68805.1"/>
    </source>
</evidence>
<dbReference type="Proteomes" id="UP000294919">
    <property type="component" value="Unassembled WGS sequence"/>
</dbReference>
<protein>
    <submittedName>
        <fullName evidence="1">Uncharacterized protein</fullName>
    </submittedName>
</protein>
<proteinExistence type="predicted"/>
<sequence length="42" mass="4323">MESNTANTLERLFSLEGRVGIVTGASSAIGEGIANVLANVEM</sequence>
<reference evidence="1 2" key="1">
    <citation type="submission" date="2019-03" db="EMBL/GenBank/DDBJ databases">
        <title>Genomic Encyclopedia of Type Strains, Phase IV (KMG-IV): sequencing the most valuable type-strain genomes for metagenomic binning, comparative biology and taxonomic classification.</title>
        <authorList>
            <person name="Goeker M."/>
        </authorList>
    </citation>
    <scope>NUCLEOTIDE SEQUENCE [LARGE SCALE GENOMIC DNA]</scope>
    <source>
        <strain evidence="1 2">DSM 102940</strain>
    </source>
</reference>
<gene>
    <name evidence="1" type="ORF">EV214_1398</name>
</gene>
<dbReference type="EMBL" id="SLWV01000039">
    <property type="protein sequence ID" value="TCO68805.1"/>
    <property type="molecule type" value="Genomic_DNA"/>
</dbReference>
<keyword evidence="2" id="KW-1185">Reference proteome</keyword>
<organism evidence="1 2">
    <name type="scientific">Marinisporobacter balticus</name>
    <dbReference type="NCBI Taxonomy" id="2018667"/>
    <lineage>
        <taxon>Bacteria</taxon>
        <taxon>Bacillati</taxon>
        <taxon>Bacillota</taxon>
        <taxon>Clostridia</taxon>
        <taxon>Peptostreptococcales</taxon>
        <taxon>Thermotaleaceae</taxon>
        <taxon>Marinisporobacter</taxon>
    </lineage>
</organism>
<dbReference type="SUPFAM" id="SSF51735">
    <property type="entry name" value="NAD(P)-binding Rossmann-fold domains"/>
    <property type="match status" value="1"/>
</dbReference>
<dbReference type="RefSeq" id="WP_279233154.1">
    <property type="nucleotide sequence ID" value="NZ_SLWV01000039.1"/>
</dbReference>
<dbReference type="AlphaFoldDB" id="A0A4R2KQB9"/>